<gene>
    <name evidence="2" type="ordered locus">Halsa_1034</name>
</gene>
<reference evidence="2 3" key="2">
    <citation type="journal article" date="2011" name="J. Bacteriol.">
        <title>Complete Genome Sequence of the Haloalkaliphilic, Hydrogen Producing Halanaerobium hydrogenoformans.</title>
        <authorList>
            <person name="Brown S.D."/>
            <person name="Begemann M.B."/>
            <person name="Mormile M.R."/>
            <person name="Wall J.D."/>
            <person name="Han C.S."/>
            <person name="Goodwin L.A."/>
            <person name="Pitluck S."/>
            <person name="Land M.L."/>
            <person name="Hauser L.J."/>
            <person name="Elias D.A."/>
        </authorList>
    </citation>
    <scope>NUCLEOTIDE SEQUENCE [LARGE SCALE GENOMIC DNA]</scope>
    <source>
        <strain evidence="3">sapolanicus</strain>
    </source>
</reference>
<feature type="domain" description="Replicative helicase inhibitor G39P N-terminal" evidence="1">
    <location>
        <begin position="1"/>
        <end position="72"/>
    </location>
</feature>
<dbReference type="AlphaFoldDB" id="E4RME4"/>
<protein>
    <recommendedName>
        <fullName evidence="1">Replicative helicase inhibitor G39P N-terminal domain-containing protein</fullName>
    </recommendedName>
</protein>
<dbReference type="HOGENOM" id="CLU_1508587_0_0_9"/>
<organism evidence="2 3">
    <name type="scientific">Halanaerobium hydrogeniformans</name>
    <name type="common">Halanaerobium sp. (strain sapolanicus)</name>
    <dbReference type="NCBI Taxonomy" id="656519"/>
    <lineage>
        <taxon>Bacteria</taxon>
        <taxon>Bacillati</taxon>
        <taxon>Bacillota</taxon>
        <taxon>Clostridia</taxon>
        <taxon>Halanaerobiales</taxon>
        <taxon>Halanaerobiaceae</taxon>
        <taxon>Halanaerobium</taxon>
    </lineage>
</organism>
<evidence type="ECO:0000313" key="3">
    <source>
        <dbReference type="Proteomes" id="UP000007434"/>
    </source>
</evidence>
<name>E4RME4_HALHG</name>
<dbReference type="OrthoDB" id="1634442at2"/>
<dbReference type="RefSeq" id="WP_013405563.1">
    <property type="nucleotide sequence ID" value="NC_014654.1"/>
</dbReference>
<dbReference type="KEGG" id="has:Halsa_1034"/>
<dbReference type="Proteomes" id="UP000007434">
    <property type="component" value="Chromosome"/>
</dbReference>
<dbReference type="Pfam" id="PF11417">
    <property type="entry name" value="Inhibitor_G39P"/>
    <property type="match status" value="1"/>
</dbReference>
<dbReference type="EMBL" id="CP002304">
    <property type="protein sequence ID" value="ADQ14475.1"/>
    <property type="molecule type" value="Genomic_DNA"/>
</dbReference>
<evidence type="ECO:0000259" key="1">
    <source>
        <dbReference type="Pfam" id="PF11417"/>
    </source>
</evidence>
<evidence type="ECO:0000313" key="2">
    <source>
        <dbReference type="EMBL" id="ADQ14475.1"/>
    </source>
</evidence>
<dbReference type="Gene3D" id="1.10.8.200">
    <property type="entry name" value="Replisome organizer (g39p helicase loader/inhibitor protein)"/>
    <property type="match status" value="1"/>
</dbReference>
<proteinExistence type="predicted"/>
<sequence>MNRKEIVRLLSYMNYNYSGRFKFPRDSKTENKMMIEVWLDLLKYYDYSLIIKVLKKLMITNAMWPPSAGELIKEAEMIMKAPEDKLTAGEAWSLALNAVRNYGYYEVHKAMDSLPKKVKDTVEHFGGFRTLCHSDITNGYARNQFMRLYKEVDRKDKELLFLPDKLKNDILMLADK</sequence>
<reference evidence="2 3" key="1">
    <citation type="submission" date="2010-11" db="EMBL/GenBank/DDBJ databases">
        <title>Complete sequence of Halanaerobium sp. sapolanicus.</title>
        <authorList>
            <consortium name="US DOE Joint Genome Institute"/>
            <person name="Lucas S."/>
            <person name="Copeland A."/>
            <person name="Lapidus A."/>
            <person name="Cheng J.-F."/>
            <person name="Bruce D."/>
            <person name="Goodwin L."/>
            <person name="Pitluck S."/>
            <person name="Davenport K."/>
            <person name="Detter J.C."/>
            <person name="Han C."/>
            <person name="Tapia R."/>
            <person name="Land M."/>
            <person name="Hauser L."/>
            <person name="Jeffries C."/>
            <person name="Kyrpides N."/>
            <person name="Ivanova N."/>
            <person name="Mikhailova N."/>
            <person name="Begemann M.B."/>
            <person name="Mormile M.R."/>
            <person name="Wall J.D."/>
            <person name="Elias D.A."/>
            <person name="Woyke T."/>
        </authorList>
    </citation>
    <scope>NUCLEOTIDE SEQUENCE [LARGE SCALE GENOMIC DNA]</scope>
    <source>
        <strain evidence="3">sapolanicus</strain>
    </source>
</reference>
<dbReference type="InterPro" id="IPR024424">
    <property type="entry name" value="G39P_N"/>
</dbReference>
<keyword evidence="3" id="KW-1185">Reference proteome</keyword>
<dbReference type="STRING" id="656519.Halsa_1034"/>
<accession>E4RME4</accession>